<dbReference type="AlphaFoldDB" id="A0A8J7WR84"/>
<evidence type="ECO:0000256" key="6">
    <source>
        <dbReference type="ARBA" id="ARBA00023136"/>
    </source>
</evidence>
<keyword evidence="10" id="KW-1185">Reference proteome</keyword>
<evidence type="ECO:0000313" key="9">
    <source>
        <dbReference type="EMBL" id="MBS2966033.1"/>
    </source>
</evidence>
<feature type="domain" description="SSD" evidence="8">
    <location>
        <begin position="548"/>
        <end position="676"/>
    </location>
</feature>
<evidence type="ECO:0000256" key="5">
    <source>
        <dbReference type="ARBA" id="ARBA00022989"/>
    </source>
</evidence>
<proteinExistence type="inferred from homology"/>
<feature type="transmembrane region" description="Helical" evidence="7">
    <location>
        <begin position="545"/>
        <end position="566"/>
    </location>
</feature>
<feature type="transmembrane region" description="Helical" evidence="7">
    <location>
        <begin position="651"/>
        <end position="676"/>
    </location>
</feature>
<evidence type="ECO:0000256" key="3">
    <source>
        <dbReference type="ARBA" id="ARBA00022475"/>
    </source>
</evidence>
<dbReference type="RefSeq" id="WP_211470708.1">
    <property type="nucleotide sequence ID" value="NZ_JAGSXH010000116.1"/>
</dbReference>
<dbReference type="PANTHER" id="PTHR33406:SF6">
    <property type="entry name" value="MEMBRANE PROTEIN YDGH-RELATED"/>
    <property type="match status" value="1"/>
</dbReference>
<feature type="transmembrane region" description="Helical" evidence="7">
    <location>
        <begin position="313"/>
        <end position="339"/>
    </location>
</feature>
<dbReference type="EMBL" id="JAGSXH010000116">
    <property type="protein sequence ID" value="MBS2966033.1"/>
    <property type="molecule type" value="Genomic_DNA"/>
</dbReference>
<reference evidence="9" key="1">
    <citation type="submission" date="2021-04" db="EMBL/GenBank/DDBJ databases">
        <title>Genome based classification of Actinospica acidithermotolerans sp. nov., an actinobacterium isolated from an Indonesian hot spring.</title>
        <authorList>
            <person name="Kusuma A.B."/>
            <person name="Putra K.E."/>
            <person name="Nafisah S."/>
            <person name="Loh J."/>
            <person name="Nouioui I."/>
            <person name="Goodfellow M."/>
        </authorList>
    </citation>
    <scope>NUCLEOTIDE SEQUENCE</scope>
    <source>
        <strain evidence="9">DSM 45618</strain>
    </source>
</reference>
<feature type="transmembrane region" description="Helical" evidence="7">
    <location>
        <begin position="241"/>
        <end position="263"/>
    </location>
</feature>
<dbReference type="InterPro" id="IPR050545">
    <property type="entry name" value="Mycobact_MmpL"/>
</dbReference>
<dbReference type="InterPro" id="IPR000731">
    <property type="entry name" value="SSD"/>
</dbReference>
<dbReference type="PROSITE" id="PS50156">
    <property type="entry name" value="SSD"/>
    <property type="match status" value="2"/>
</dbReference>
<accession>A0A8J7WR84</accession>
<keyword evidence="4 7" id="KW-0812">Transmembrane</keyword>
<evidence type="ECO:0000256" key="4">
    <source>
        <dbReference type="ARBA" id="ARBA00022692"/>
    </source>
</evidence>
<dbReference type="GO" id="GO:0005886">
    <property type="term" value="C:plasma membrane"/>
    <property type="evidence" value="ECO:0007669"/>
    <property type="project" value="UniProtKB-SubCell"/>
</dbReference>
<keyword evidence="3" id="KW-1003">Cell membrane</keyword>
<evidence type="ECO:0000313" key="10">
    <source>
        <dbReference type="Proteomes" id="UP000677913"/>
    </source>
</evidence>
<feature type="transmembrane region" description="Helical" evidence="7">
    <location>
        <begin position="184"/>
        <end position="201"/>
    </location>
</feature>
<feature type="transmembrane region" description="Helical" evidence="7">
    <location>
        <begin position="521"/>
        <end position="538"/>
    </location>
</feature>
<dbReference type="InterPro" id="IPR004869">
    <property type="entry name" value="MMPL_dom"/>
</dbReference>
<evidence type="ECO:0000259" key="8">
    <source>
        <dbReference type="PROSITE" id="PS50156"/>
    </source>
</evidence>
<keyword evidence="5 7" id="KW-1133">Transmembrane helix</keyword>
<feature type="transmembrane region" description="Helical" evidence="7">
    <location>
        <begin position="578"/>
        <end position="598"/>
    </location>
</feature>
<name>A0A8J7WR84_9ACTN</name>
<feature type="transmembrane region" description="Helical" evidence="7">
    <location>
        <begin position="208"/>
        <end position="229"/>
    </location>
</feature>
<sequence>MNALQRAGNALARVPGGRVGKWVVLGVWLVLLVGFGSMSGKLTGAENNQPSSWLPGSAESTQVVKLTGQFQSTGLAPAVVVYERDGGITPSDVHKAQQDAIAFAEVPHTTGKIVGPIPSKDGKAIETIVQIDLGAKNDWNLLKPAVDAIKARAASGAAGLTTYVTGPAGFGATEASAFSGIDGVLLYATIAVIVVLLLLTYRSPTLWLLPLVSSGLALAVTMGLVYLLAAHAGLTVNGQSQGILLVLVMGAGTDYALLLVARYREELRRHEDRHEAMAVALHRAGPAIIASAATVGIGMLCLTAAEMNSTNSLGPVCAIGVIVALLAMVTLLPALLTILGRWVFWPVRPAAGSEDPTTNGVWARIGGGIAKRQRTVWIGTVVILGALAFGISGLKADGLSNAGTFTNTPDAIVGQQVADAHFPAGAGSPIVVIANDSYTPQVENAVASTPGIASVDDPVSKNGYVYMQGNLTSAPDSQAAKDVVNAVRANVRAIQGADAKVGGNTAVVMDIEAASQHDDKTIIPLILLVVLVILGLLLRALVAPLVLIATVVLSFGASLGLSVLFFNHVFHFSGEDAAYPLLSFVFLVALGIDYNIFLMTRIREEAVKAGTRRGALTGLAATGGVITSAGLILAGTFGVLATLPITAFAEIGFTVSLGVLLDTFIVRSILVTALAMDLDHRIWWPSRLGRRATAFAAAVPAAKPAADEETAITR</sequence>
<feature type="transmembrane region" description="Helical" evidence="7">
    <location>
        <begin position="21"/>
        <end position="40"/>
    </location>
</feature>
<organism evidence="9 10">
    <name type="scientific">Actinocrinis puniceicyclus</name>
    <dbReference type="NCBI Taxonomy" id="977794"/>
    <lineage>
        <taxon>Bacteria</taxon>
        <taxon>Bacillati</taxon>
        <taxon>Actinomycetota</taxon>
        <taxon>Actinomycetes</taxon>
        <taxon>Catenulisporales</taxon>
        <taxon>Actinospicaceae</taxon>
        <taxon>Actinocrinis</taxon>
    </lineage>
</organism>
<comment type="similarity">
    <text evidence="2">Belongs to the resistance-nodulation-cell division (RND) (TC 2.A.6) family. MmpL subfamily.</text>
</comment>
<feature type="transmembrane region" description="Helical" evidence="7">
    <location>
        <begin position="284"/>
        <end position="307"/>
    </location>
</feature>
<feature type="transmembrane region" description="Helical" evidence="7">
    <location>
        <begin position="376"/>
        <end position="394"/>
    </location>
</feature>
<keyword evidence="6 7" id="KW-0472">Membrane</keyword>
<evidence type="ECO:0000256" key="2">
    <source>
        <dbReference type="ARBA" id="ARBA00010157"/>
    </source>
</evidence>
<dbReference type="Proteomes" id="UP000677913">
    <property type="component" value="Unassembled WGS sequence"/>
</dbReference>
<comment type="caution">
    <text evidence="9">The sequence shown here is derived from an EMBL/GenBank/DDBJ whole genome shotgun (WGS) entry which is preliminary data.</text>
</comment>
<dbReference type="Pfam" id="PF03176">
    <property type="entry name" value="MMPL"/>
    <property type="match status" value="2"/>
</dbReference>
<feature type="transmembrane region" description="Helical" evidence="7">
    <location>
        <begin position="619"/>
        <end position="645"/>
    </location>
</feature>
<evidence type="ECO:0000256" key="1">
    <source>
        <dbReference type="ARBA" id="ARBA00004651"/>
    </source>
</evidence>
<feature type="domain" description="SSD" evidence="8">
    <location>
        <begin position="206"/>
        <end position="338"/>
    </location>
</feature>
<protein>
    <submittedName>
        <fullName evidence="9">MMPL family transporter</fullName>
    </submittedName>
</protein>
<comment type="subcellular location">
    <subcellularLocation>
        <location evidence="1">Cell membrane</location>
        <topology evidence="1">Multi-pass membrane protein</topology>
    </subcellularLocation>
</comment>
<dbReference type="Gene3D" id="1.20.1640.10">
    <property type="entry name" value="Multidrug efflux transporter AcrB transmembrane domain"/>
    <property type="match status" value="2"/>
</dbReference>
<dbReference type="PANTHER" id="PTHR33406">
    <property type="entry name" value="MEMBRANE PROTEIN MJ1562-RELATED"/>
    <property type="match status" value="1"/>
</dbReference>
<gene>
    <name evidence="9" type="ORF">KGA66_23515</name>
</gene>
<evidence type="ECO:0000256" key="7">
    <source>
        <dbReference type="SAM" id="Phobius"/>
    </source>
</evidence>
<dbReference type="SUPFAM" id="SSF82866">
    <property type="entry name" value="Multidrug efflux transporter AcrB transmembrane domain"/>
    <property type="match status" value="2"/>
</dbReference>